<feature type="repeat" description="ANK" evidence="3">
    <location>
        <begin position="44"/>
        <end position="77"/>
    </location>
</feature>
<dbReference type="Pfam" id="PF12796">
    <property type="entry name" value="Ank_2"/>
    <property type="match status" value="3"/>
</dbReference>
<accession>A0A0L0DEN3</accession>
<dbReference type="PANTHER" id="PTHR23206">
    <property type="entry name" value="MASK PROTEIN"/>
    <property type="match status" value="1"/>
</dbReference>
<evidence type="ECO:0000256" key="2">
    <source>
        <dbReference type="ARBA" id="ARBA00023043"/>
    </source>
</evidence>
<dbReference type="GeneID" id="25569539"/>
<feature type="repeat" description="ANK" evidence="3">
    <location>
        <begin position="112"/>
        <end position="134"/>
    </location>
</feature>
<dbReference type="InterPro" id="IPR002110">
    <property type="entry name" value="Ankyrin_rpt"/>
</dbReference>
<feature type="repeat" description="ANK" evidence="3">
    <location>
        <begin position="175"/>
        <end position="200"/>
    </location>
</feature>
<dbReference type="GO" id="GO:0005737">
    <property type="term" value="C:cytoplasm"/>
    <property type="evidence" value="ECO:0007669"/>
    <property type="project" value="TreeGrafter"/>
</dbReference>
<feature type="repeat" description="ANK" evidence="3">
    <location>
        <begin position="10"/>
        <end position="43"/>
    </location>
</feature>
<feature type="repeat" description="ANK" evidence="3">
    <location>
        <begin position="277"/>
        <end position="309"/>
    </location>
</feature>
<dbReference type="Pfam" id="PF00023">
    <property type="entry name" value="Ank"/>
    <property type="match status" value="2"/>
</dbReference>
<evidence type="ECO:0000313" key="4">
    <source>
        <dbReference type="EMBL" id="KNC50680.1"/>
    </source>
</evidence>
<dbReference type="AlphaFoldDB" id="A0A0L0DEN3"/>
<dbReference type="InterPro" id="IPR051631">
    <property type="entry name" value="Ankyrin-KH/SAM_domain"/>
</dbReference>
<feature type="repeat" description="ANK" evidence="3">
    <location>
        <begin position="243"/>
        <end position="275"/>
    </location>
</feature>
<evidence type="ECO:0000256" key="1">
    <source>
        <dbReference type="ARBA" id="ARBA00022737"/>
    </source>
</evidence>
<dbReference type="GO" id="GO:0045087">
    <property type="term" value="P:innate immune response"/>
    <property type="evidence" value="ECO:0007669"/>
    <property type="project" value="TreeGrafter"/>
</dbReference>
<keyword evidence="1" id="KW-0677">Repeat</keyword>
<dbReference type="OrthoDB" id="194358at2759"/>
<dbReference type="eggNOG" id="KOG0504">
    <property type="taxonomic scope" value="Eukaryota"/>
</dbReference>
<sequence>MLHGLESFALQGNPLHAACREGHTEVVRYLVLVGGISANLRDSAQRTPLHWACLCGHVELAQQLIDELGADVTAKDAAGRRPFHTACHAGSLETVRVLLDHVMVWVNEPDEQGQTPAHIAALQGHLDVLKYIVNQSPSSMPPPSTLPSIVATGHVHIIRFLISTGLSFDVEFPVLAYTPLFVAARRGDVDMLRVLVDEGSAQVGSAFPGTQCLVAAAQRGHLAAVRYFVEEIGVKEVIDESVSKFTALQSAASSGRAHVVRYLVARGTEVDAASGQPRMTALYLACLRGHVDIAAFLLRAGADASGSRGLLPLLHIAASFEKASTIAWLLTHPDARRAVNVHELDSHNKSALSRAIRSSEATAVMLLHGRALEPSDILAVISPTVGPHLGVVHRILNGGVENNLSRGLVLMSRAPVSQPYSAVRKTLYFAAINDADFKLYSTSDGEYELAHSFPRSSILRIKRAEPDLSVFALHIDGPATLPGAISAISLASTPSTGSLTAPPAPLVLHFDAQTSENCTAWLDALNR</sequence>
<dbReference type="OMA" id="SENCTAW"/>
<proteinExistence type="predicted"/>
<dbReference type="Proteomes" id="UP000054408">
    <property type="component" value="Unassembled WGS sequence"/>
</dbReference>
<dbReference type="SMART" id="SM00248">
    <property type="entry name" value="ANK"/>
    <property type="match status" value="9"/>
</dbReference>
<evidence type="ECO:0000256" key="3">
    <source>
        <dbReference type="PROSITE-ProRule" id="PRU00023"/>
    </source>
</evidence>
<dbReference type="RefSeq" id="XP_013762603.1">
    <property type="nucleotide sequence ID" value="XM_013907149.1"/>
</dbReference>
<reference evidence="4 5" key="1">
    <citation type="submission" date="2010-05" db="EMBL/GenBank/DDBJ databases">
        <title>The Genome Sequence of Thecamonas trahens ATCC 50062.</title>
        <authorList>
            <consortium name="The Broad Institute Genome Sequencing Platform"/>
            <person name="Russ C."/>
            <person name="Cuomo C."/>
            <person name="Shea T."/>
            <person name="Young S.K."/>
            <person name="Zeng Q."/>
            <person name="Koehrsen M."/>
            <person name="Haas B."/>
            <person name="Borodovsky M."/>
            <person name="Guigo R."/>
            <person name="Alvarado L."/>
            <person name="Berlin A."/>
            <person name="Bochicchio J."/>
            <person name="Borenstein D."/>
            <person name="Chapman S."/>
            <person name="Chen Z."/>
            <person name="Freedman E."/>
            <person name="Gellesch M."/>
            <person name="Goldberg J."/>
            <person name="Griggs A."/>
            <person name="Gujja S."/>
            <person name="Heilman E."/>
            <person name="Heiman D."/>
            <person name="Hepburn T."/>
            <person name="Howarth C."/>
            <person name="Jen D."/>
            <person name="Larson L."/>
            <person name="Mehta T."/>
            <person name="Park D."/>
            <person name="Pearson M."/>
            <person name="Roberts A."/>
            <person name="Saif S."/>
            <person name="Shenoy N."/>
            <person name="Sisk P."/>
            <person name="Stolte C."/>
            <person name="Sykes S."/>
            <person name="Thomson T."/>
            <person name="Walk T."/>
            <person name="White J."/>
            <person name="Yandava C."/>
            <person name="Burger G."/>
            <person name="Gray M.W."/>
            <person name="Holland P.W.H."/>
            <person name="King N."/>
            <person name="Lang F.B.F."/>
            <person name="Roger A.J."/>
            <person name="Ruiz-Trillo I."/>
            <person name="Lander E."/>
            <person name="Nusbaum C."/>
        </authorList>
    </citation>
    <scope>NUCLEOTIDE SEQUENCE [LARGE SCALE GENOMIC DNA]</scope>
    <source>
        <strain evidence="4 5">ATCC 50062</strain>
    </source>
</reference>
<dbReference type="PRINTS" id="PR01415">
    <property type="entry name" value="ANKYRIN"/>
</dbReference>
<evidence type="ECO:0000313" key="5">
    <source>
        <dbReference type="Proteomes" id="UP000054408"/>
    </source>
</evidence>
<dbReference type="InterPro" id="IPR036770">
    <property type="entry name" value="Ankyrin_rpt-contain_sf"/>
</dbReference>
<protein>
    <submittedName>
        <fullName evidence="4">Uncharacterized protein</fullName>
    </submittedName>
</protein>
<dbReference type="PROSITE" id="PS50088">
    <property type="entry name" value="ANK_REPEAT"/>
    <property type="match status" value="6"/>
</dbReference>
<gene>
    <name evidence="4" type="ORF">AMSG_11624</name>
</gene>
<dbReference type="PROSITE" id="PS50297">
    <property type="entry name" value="ANK_REP_REGION"/>
    <property type="match status" value="5"/>
</dbReference>
<organism evidence="4 5">
    <name type="scientific">Thecamonas trahens ATCC 50062</name>
    <dbReference type="NCBI Taxonomy" id="461836"/>
    <lineage>
        <taxon>Eukaryota</taxon>
        <taxon>Apusozoa</taxon>
        <taxon>Apusomonadida</taxon>
        <taxon>Apusomonadidae</taxon>
        <taxon>Thecamonas</taxon>
    </lineage>
</organism>
<dbReference type="Gene3D" id="1.25.40.20">
    <property type="entry name" value="Ankyrin repeat-containing domain"/>
    <property type="match status" value="2"/>
</dbReference>
<dbReference type="PANTHER" id="PTHR23206:SF7">
    <property type="entry name" value="PROTEIN KINASE DOMAIN-CONTAINING PROTEIN"/>
    <property type="match status" value="1"/>
</dbReference>
<dbReference type="SUPFAM" id="SSF48403">
    <property type="entry name" value="Ankyrin repeat"/>
    <property type="match status" value="1"/>
</dbReference>
<keyword evidence="5" id="KW-1185">Reference proteome</keyword>
<keyword evidence="2 3" id="KW-0040">ANK repeat</keyword>
<dbReference type="EMBL" id="GL349435">
    <property type="protein sequence ID" value="KNC50680.1"/>
    <property type="molecule type" value="Genomic_DNA"/>
</dbReference>
<name>A0A0L0DEN3_THETB</name>
<dbReference type="STRING" id="461836.A0A0L0DEN3"/>